<dbReference type="InterPro" id="IPR044835">
    <property type="entry name" value="ARF_plant"/>
</dbReference>
<dbReference type="PANTHER" id="PTHR31384">
    <property type="entry name" value="AUXIN RESPONSE FACTOR 4-RELATED"/>
    <property type="match status" value="1"/>
</dbReference>
<dbReference type="EMBL" id="PQIB02000008">
    <property type="protein sequence ID" value="RLN03268.1"/>
    <property type="molecule type" value="Genomic_DNA"/>
</dbReference>
<evidence type="ECO:0000313" key="3">
    <source>
        <dbReference type="Proteomes" id="UP000275267"/>
    </source>
</evidence>
<feature type="compositionally biased region" description="Low complexity" evidence="1">
    <location>
        <begin position="165"/>
        <end position="176"/>
    </location>
</feature>
<evidence type="ECO:0000256" key="1">
    <source>
        <dbReference type="SAM" id="MobiDB-lite"/>
    </source>
</evidence>
<reference evidence="3" key="1">
    <citation type="journal article" date="2019" name="Nat. Commun.">
        <title>The genome of broomcorn millet.</title>
        <authorList>
            <person name="Zou C."/>
            <person name="Miki D."/>
            <person name="Li D."/>
            <person name="Tang Q."/>
            <person name="Xiao L."/>
            <person name="Rajput S."/>
            <person name="Deng P."/>
            <person name="Jia W."/>
            <person name="Huang R."/>
            <person name="Zhang M."/>
            <person name="Sun Y."/>
            <person name="Hu J."/>
            <person name="Fu X."/>
            <person name="Schnable P.S."/>
            <person name="Li F."/>
            <person name="Zhang H."/>
            <person name="Feng B."/>
            <person name="Zhu X."/>
            <person name="Liu R."/>
            <person name="Schnable J.C."/>
            <person name="Zhu J.-K."/>
            <person name="Zhang H."/>
        </authorList>
    </citation>
    <scope>NUCLEOTIDE SEQUENCE [LARGE SCALE GENOMIC DNA]</scope>
</reference>
<gene>
    <name evidence="2" type="ORF">C2845_PM13G02260</name>
</gene>
<dbReference type="STRING" id="4540.A0A3L6RGM6"/>
<accession>A0A3L6RGM6</accession>
<feature type="compositionally biased region" description="Low complexity" evidence="1">
    <location>
        <begin position="134"/>
        <end position="157"/>
    </location>
</feature>
<dbReference type="AlphaFoldDB" id="A0A3L6RGM6"/>
<dbReference type="OrthoDB" id="2016915at2759"/>
<evidence type="ECO:0000313" key="2">
    <source>
        <dbReference type="EMBL" id="RLN03268.1"/>
    </source>
</evidence>
<keyword evidence="3" id="KW-1185">Reference proteome</keyword>
<feature type="compositionally biased region" description="Polar residues" evidence="1">
    <location>
        <begin position="187"/>
        <end position="197"/>
    </location>
</feature>
<sequence>MSAAACVPTRLGMLTFADRMAPPQPPMEEEEPAAAAGEGCVNVQLWPACAGSMCTVPPVGAVVYYFPQGHAEQDSAAVDMSAARGVPPFVPCRVAAVRYMAEPHTNEVFARIRLVPLRPGEPVADIGDTAAGEGAAPGMTTSTSSPSAGSASAGTTRAPPPWPAGTPTGTWCGAMREAARGRRAARSSQRTWSQRLG</sequence>
<protein>
    <submittedName>
        <fullName evidence="2">Auxin response factor 10-like</fullName>
    </submittedName>
</protein>
<dbReference type="Proteomes" id="UP000275267">
    <property type="component" value="Unassembled WGS sequence"/>
</dbReference>
<name>A0A3L6RGM6_PANMI</name>
<proteinExistence type="predicted"/>
<dbReference type="GO" id="GO:0006355">
    <property type="term" value="P:regulation of DNA-templated transcription"/>
    <property type="evidence" value="ECO:0007669"/>
    <property type="project" value="InterPro"/>
</dbReference>
<feature type="region of interest" description="Disordered" evidence="1">
    <location>
        <begin position="125"/>
        <end position="197"/>
    </location>
</feature>
<dbReference type="PANTHER" id="PTHR31384:SF86">
    <property type="entry name" value="AUXIN RESPONSE FACTOR 10"/>
    <property type="match status" value="1"/>
</dbReference>
<organism evidence="2 3">
    <name type="scientific">Panicum miliaceum</name>
    <name type="common">Proso millet</name>
    <name type="synonym">Broomcorn millet</name>
    <dbReference type="NCBI Taxonomy" id="4540"/>
    <lineage>
        <taxon>Eukaryota</taxon>
        <taxon>Viridiplantae</taxon>
        <taxon>Streptophyta</taxon>
        <taxon>Embryophyta</taxon>
        <taxon>Tracheophyta</taxon>
        <taxon>Spermatophyta</taxon>
        <taxon>Magnoliopsida</taxon>
        <taxon>Liliopsida</taxon>
        <taxon>Poales</taxon>
        <taxon>Poaceae</taxon>
        <taxon>PACMAD clade</taxon>
        <taxon>Panicoideae</taxon>
        <taxon>Panicodae</taxon>
        <taxon>Paniceae</taxon>
        <taxon>Panicinae</taxon>
        <taxon>Panicum</taxon>
        <taxon>Panicum sect. Panicum</taxon>
    </lineage>
</organism>
<dbReference type="GO" id="GO:0003677">
    <property type="term" value="F:DNA binding"/>
    <property type="evidence" value="ECO:0007669"/>
    <property type="project" value="InterPro"/>
</dbReference>
<comment type="caution">
    <text evidence="2">The sequence shown here is derived from an EMBL/GenBank/DDBJ whole genome shotgun (WGS) entry which is preliminary data.</text>
</comment>
<dbReference type="GO" id="GO:0009725">
    <property type="term" value="P:response to hormone"/>
    <property type="evidence" value="ECO:0007669"/>
    <property type="project" value="InterPro"/>
</dbReference>